<sequence>MSSPSSSSEVILDSNEKSAEVSSLSSSLHPLPPSYQSSRSLRGGFEPGDSRRMTGFCDLPEKAVVEIVQWFVAKHLKNSQSNSYVFRRNSPLYCLQLRNDKSRNWFMSFNKVENWTSRIYFDVKEFNVPRCITVGYGSHCNGILFLADRKTNKVLFFNPALRELKLLQSSCFGSNFKTLVMAGFGYDAIADVYKVVRVVCLCSTAVGARIGAEVCTLGNHGDSWREIKMKIEIDVSSLTLDGSTTEESVIG</sequence>
<feature type="domain" description="F-box associated beta-propeller type 3" evidence="2">
    <location>
        <begin position="104"/>
        <end position="234"/>
    </location>
</feature>
<dbReference type="InterPro" id="IPR017451">
    <property type="entry name" value="F-box-assoc_interact_dom"/>
</dbReference>
<reference evidence="3" key="1">
    <citation type="submission" date="2023-07" db="EMBL/GenBank/DDBJ databases">
        <title>draft genome sequence of fig (Ficus carica).</title>
        <authorList>
            <person name="Takahashi T."/>
            <person name="Nishimura K."/>
        </authorList>
    </citation>
    <scope>NUCLEOTIDE SEQUENCE</scope>
</reference>
<protein>
    <recommendedName>
        <fullName evidence="2">F-box associated beta-propeller type 3 domain-containing protein</fullName>
    </recommendedName>
</protein>
<proteinExistence type="predicted"/>
<keyword evidence="4" id="KW-1185">Reference proteome</keyword>
<gene>
    <name evidence="3" type="ORF">TIFTF001_000956</name>
</gene>
<evidence type="ECO:0000313" key="3">
    <source>
        <dbReference type="EMBL" id="GMN25488.1"/>
    </source>
</evidence>
<name>A0AA87YXT8_FICCA</name>
<evidence type="ECO:0000256" key="1">
    <source>
        <dbReference type="SAM" id="MobiDB-lite"/>
    </source>
</evidence>
<evidence type="ECO:0000259" key="2">
    <source>
        <dbReference type="Pfam" id="PF08268"/>
    </source>
</evidence>
<dbReference type="Proteomes" id="UP001187192">
    <property type="component" value="Unassembled WGS sequence"/>
</dbReference>
<accession>A0AA87YXT8</accession>
<evidence type="ECO:0000313" key="4">
    <source>
        <dbReference type="Proteomes" id="UP001187192"/>
    </source>
</evidence>
<dbReference type="AlphaFoldDB" id="A0AA87YXT8"/>
<feature type="region of interest" description="Disordered" evidence="1">
    <location>
        <begin position="1"/>
        <end position="47"/>
    </location>
</feature>
<dbReference type="InterPro" id="IPR013187">
    <property type="entry name" value="F-box-assoc_dom_typ3"/>
</dbReference>
<dbReference type="EMBL" id="BTGU01000001">
    <property type="protein sequence ID" value="GMN25488.1"/>
    <property type="molecule type" value="Genomic_DNA"/>
</dbReference>
<comment type="caution">
    <text evidence="3">The sequence shown here is derived from an EMBL/GenBank/DDBJ whole genome shotgun (WGS) entry which is preliminary data.</text>
</comment>
<dbReference type="NCBIfam" id="TIGR01640">
    <property type="entry name" value="F_box_assoc_1"/>
    <property type="match status" value="1"/>
</dbReference>
<feature type="compositionally biased region" description="Low complexity" evidence="1">
    <location>
        <begin position="22"/>
        <end position="38"/>
    </location>
</feature>
<organism evidence="3 4">
    <name type="scientific">Ficus carica</name>
    <name type="common">Common fig</name>
    <dbReference type="NCBI Taxonomy" id="3494"/>
    <lineage>
        <taxon>Eukaryota</taxon>
        <taxon>Viridiplantae</taxon>
        <taxon>Streptophyta</taxon>
        <taxon>Embryophyta</taxon>
        <taxon>Tracheophyta</taxon>
        <taxon>Spermatophyta</taxon>
        <taxon>Magnoliopsida</taxon>
        <taxon>eudicotyledons</taxon>
        <taxon>Gunneridae</taxon>
        <taxon>Pentapetalae</taxon>
        <taxon>rosids</taxon>
        <taxon>fabids</taxon>
        <taxon>Rosales</taxon>
        <taxon>Moraceae</taxon>
        <taxon>Ficeae</taxon>
        <taxon>Ficus</taxon>
    </lineage>
</organism>
<dbReference type="Pfam" id="PF08268">
    <property type="entry name" value="FBA_3"/>
    <property type="match status" value="1"/>
</dbReference>